<keyword evidence="2" id="KW-0805">Transcription regulation</keyword>
<evidence type="ECO:0000259" key="5">
    <source>
        <dbReference type="PROSITE" id="PS50930"/>
    </source>
</evidence>
<feature type="domain" description="HTH LytTR-type" evidence="5">
    <location>
        <begin position="46"/>
        <end position="146"/>
    </location>
</feature>
<dbReference type="AlphaFoldDB" id="A0A2V3VNA2"/>
<organism evidence="6 7">
    <name type="scientific">Pseudogracilibacillus auburnensis</name>
    <dbReference type="NCBI Taxonomy" id="1494959"/>
    <lineage>
        <taxon>Bacteria</taxon>
        <taxon>Bacillati</taxon>
        <taxon>Bacillota</taxon>
        <taxon>Bacilli</taxon>
        <taxon>Bacillales</taxon>
        <taxon>Bacillaceae</taxon>
        <taxon>Pseudogracilibacillus</taxon>
    </lineage>
</organism>
<dbReference type="PANTHER" id="PTHR37299">
    <property type="entry name" value="TRANSCRIPTIONAL REGULATOR-RELATED"/>
    <property type="match status" value="1"/>
</dbReference>
<proteinExistence type="predicted"/>
<reference evidence="6 7" key="1">
    <citation type="submission" date="2018-05" db="EMBL/GenBank/DDBJ databases">
        <title>Genomic Encyclopedia of Type Strains, Phase IV (KMG-IV): sequencing the most valuable type-strain genomes for metagenomic binning, comparative biology and taxonomic classification.</title>
        <authorList>
            <person name="Goeker M."/>
        </authorList>
    </citation>
    <scope>NUCLEOTIDE SEQUENCE [LARGE SCALE GENOMIC DNA]</scope>
    <source>
        <strain evidence="6 7">DSM 28556</strain>
    </source>
</reference>
<dbReference type="RefSeq" id="WP_110397141.1">
    <property type="nucleotide sequence ID" value="NZ_JBHUHB010000001.1"/>
</dbReference>
<dbReference type="Pfam" id="PF04397">
    <property type="entry name" value="LytTR"/>
    <property type="match status" value="1"/>
</dbReference>
<evidence type="ECO:0000256" key="4">
    <source>
        <dbReference type="ARBA" id="ARBA00023163"/>
    </source>
</evidence>
<evidence type="ECO:0000313" key="6">
    <source>
        <dbReference type="EMBL" id="PXW82341.1"/>
    </source>
</evidence>
<dbReference type="Gene3D" id="2.40.50.1020">
    <property type="entry name" value="LytTr DNA-binding domain"/>
    <property type="match status" value="1"/>
</dbReference>
<dbReference type="Proteomes" id="UP000247978">
    <property type="component" value="Unassembled WGS sequence"/>
</dbReference>
<name>A0A2V3VNA2_9BACI</name>
<dbReference type="GO" id="GO:0003677">
    <property type="term" value="F:DNA binding"/>
    <property type="evidence" value="ECO:0007669"/>
    <property type="project" value="UniProtKB-KW"/>
</dbReference>
<keyword evidence="4" id="KW-0804">Transcription</keyword>
<dbReference type="GO" id="GO:0000156">
    <property type="term" value="F:phosphorelay response regulator activity"/>
    <property type="evidence" value="ECO:0007669"/>
    <property type="project" value="InterPro"/>
</dbReference>
<evidence type="ECO:0000256" key="3">
    <source>
        <dbReference type="ARBA" id="ARBA00023125"/>
    </source>
</evidence>
<evidence type="ECO:0000313" key="7">
    <source>
        <dbReference type="Proteomes" id="UP000247978"/>
    </source>
</evidence>
<dbReference type="SMART" id="SM00850">
    <property type="entry name" value="LytTR"/>
    <property type="match status" value="1"/>
</dbReference>
<gene>
    <name evidence="6" type="ORF">DFR56_11928</name>
</gene>
<keyword evidence="3" id="KW-0238">DNA-binding</keyword>
<keyword evidence="7" id="KW-1185">Reference proteome</keyword>
<evidence type="ECO:0000256" key="2">
    <source>
        <dbReference type="ARBA" id="ARBA00023015"/>
    </source>
</evidence>
<accession>A0A2V3VNA2</accession>
<dbReference type="EMBL" id="QJJQ01000019">
    <property type="protein sequence ID" value="PXW82341.1"/>
    <property type="molecule type" value="Genomic_DNA"/>
</dbReference>
<dbReference type="InterPro" id="IPR046947">
    <property type="entry name" value="LytR-like"/>
</dbReference>
<dbReference type="InterPro" id="IPR007492">
    <property type="entry name" value="LytTR_DNA-bd_dom"/>
</dbReference>
<keyword evidence="1" id="KW-0963">Cytoplasm</keyword>
<dbReference type="PROSITE" id="PS50930">
    <property type="entry name" value="HTH_LYTTR"/>
    <property type="match status" value="1"/>
</dbReference>
<sequence length="153" mass="18004">MKVNIDIDEEHEGTSITIQTDKWTDELEHLLTLIKKETPKRLFGVDEDQTILLNPKEIDFIYAENRKVYAALQNRRLEIRMKLYEIENMLASHHFMRFSKSVIGNINRIQRFELSFNGNLCVYFTSGNKEYITRKYVTSVKEKLAMGGTDHDN</sequence>
<dbReference type="OrthoDB" id="9808614at2"/>
<evidence type="ECO:0000256" key="1">
    <source>
        <dbReference type="ARBA" id="ARBA00022490"/>
    </source>
</evidence>
<dbReference type="PANTHER" id="PTHR37299:SF2">
    <property type="entry name" value="HTH LYTTR-TYPE DOMAIN-CONTAINING PROTEIN"/>
    <property type="match status" value="1"/>
</dbReference>
<protein>
    <submittedName>
        <fullName evidence="6">LytTR family transcriptional regulator</fullName>
    </submittedName>
</protein>
<comment type="caution">
    <text evidence="6">The sequence shown here is derived from an EMBL/GenBank/DDBJ whole genome shotgun (WGS) entry which is preliminary data.</text>
</comment>